<evidence type="ECO:0000256" key="2">
    <source>
        <dbReference type="ARBA" id="ARBA00004377"/>
    </source>
</evidence>
<evidence type="ECO:0000256" key="12">
    <source>
        <dbReference type="RuleBase" id="RU363101"/>
    </source>
</evidence>
<gene>
    <name evidence="14" type="ORF">ABH992_003566</name>
    <name evidence="13" type="ORF">AOQ72_11120</name>
</gene>
<evidence type="ECO:0000256" key="8">
    <source>
        <dbReference type="ARBA" id="ARBA00022692"/>
    </source>
</evidence>
<evidence type="ECO:0000256" key="11">
    <source>
        <dbReference type="ARBA" id="ARBA00023136"/>
    </source>
</evidence>
<evidence type="ECO:0000313" key="16">
    <source>
        <dbReference type="Proteomes" id="UP001565474"/>
    </source>
</evidence>
<reference evidence="14 16" key="2">
    <citation type="submission" date="2024-07" db="EMBL/GenBank/DDBJ databases">
        <title>Genomic Encyclopedia of Type Strains, Phase V (KMG-V): Genome sequencing to study the core and pangenomes of soil and plant-associated prokaryotes.</title>
        <authorList>
            <person name="Whitman W."/>
        </authorList>
    </citation>
    <scope>NUCLEOTIDE SEQUENCE [LARGE SCALE GENOMIC DNA]</scope>
    <source>
        <strain evidence="14 16">USDA 222</strain>
    </source>
</reference>
<keyword evidence="9 12" id="KW-0201">Cytochrome c-type biogenesis</keyword>
<name>A0A0R3D0U9_9BRAD</name>
<accession>A0A0R3D0U9</accession>
<organism evidence="13 15">
    <name type="scientific">Bradyrhizobium yuanmingense</name>
    <dbReference type="NCBI Taxonomy" id="108015"/>
    <lineage>
        <taxon>Bacteria</taxon>
        <taxon>Pseudomonadati</taxon>
        <taxon>Pseudomonadota</taxon>
        <taxon>Alphaproteobacteria</taxon>
        <taxon>Hyphomicrobiales</taxon>
        <taxon>Nitrobacteraceae</taxon>
        <taxon>Bradyrhizobium</taxon>
    </lineage>
</organism>
<keyword evidence="11 12" id="KW-0472">Membrane</keyword>
<keyword evidence="16" id="KW-1185">Reference proteome</keyword>
<dbReference type="InterPro" id="IPR007078">
    <property type="entry name" value="Haem_export_protD_CcmD"/>
</dbReference>
<evidence type="ECO:0000256" key="3">
    <source>
        <dbReference type="ARBA" id="ARBA00008741"/>
    </source>
</evidence>
<dbReference type="EMBL" id="JBGBZN010000002">
    <property type="protein sequence ID" value="MEY9471167.1"/>
    <property type="molecule type" value="Genomic_DNA"/>
</dbReference>
<evidence type="ECO:0000256" key="6">
    <source>
        <dbReference type="ARBA" id="ARBA00022475"/>
    </source>
</evidence>
<dbReference type="GO" id="GO:0017004">
    <property type="term" value="P:cytochrome complex assembly"/>
    <property type="evidence" value="ECO:0007669"/>
    <property type="project" value="UniProtKB-KW"/>
</dbReference>
<sequence length="61" mass="6845">MTMSLGPYASFIVASYAAVALVVAILIGWVMLDYRSQTQRLRELEQRGITRRSGRSATEPR</sequence>
<keyword evidence="8 12" id="KW-0812">Transmembrane</keyword>
<dbReference type="GO" id="GO:0005886">
    <property type="term" value="C:plasma membrane"/>
    <property type="evidence" value="ECO:0007669"/>
    <property type="project" value="UniProtKB-SubCell"/>
</dbReference>
<comment type="similarity">
    <text evidence="3 12">Belongs to the CcmD/CycX/HelD family.</text>
</comment>
<dbReference type="EMBL" id="LJYF01000007">
    <property type="protein sequence ID" value="KRQ00431.1"/>
    <property type="molecule type" value="Genomic_DNA"/>
</dbReference>
<comment type="function">
    <text evidence="1 12">Required for the export of heme to the periplasm for the biogenesis of c-type cytochromes.</text>
</comment>
<dbReference type="NCBIfam" id="TIGR03141">
    <property type="entry name" value="cytochro_ccmD"/>
    <property type="match status" value="1"/>
</dbReference>
<dbReference type="OrthoDB" id="7868669at2"/>
<feature type="transmembrane region" description="Helical" evidence="12">
    <location>
        <begin position="12"/>
        <end position="32"/>
    </location>
</feature>
<protein>
    <recommendedName>
        <fullName evidence="4 12">Heme exporter protein D</fullName>
    </recommendedName>
</protein>
<keyword evidence="6 12" id="KW-1003">Cell membrane</keyword>
<dbReference type="Proteomes" id="UP001565474">
    <property type="component" value="Unassembled WGS sequence"/>
</dbReference>
<dbReference type="Pfam" id="PF04995">
    <property type="entry name" value="CcmD"/>
    <property type="match status" value="1"/>
</dbReference>
<evidence type="ECO:0000313" key="14">
    <source>
        <dbReference type="EMBL" id="MEY9471167.1"/>
    </source>
</evidence>
<dbReference type="AlphaFoldDB" id="A0A0R3D0U9"/>
<evidence type="ECO:0000313" key="13">
    <source>
        <dbReference type="EMBL" id="KRQ00431.1"/>
    </source>
</evidence>
<evidence type="ECO:0000256" key="9">
    <source>
        <dbReference type="ARBA" id="ARBA00022748"/>
    </source>
</evidence>
<reference evidence="13 15" key="1">
    <citation type="submission" date="2015-09" db="EMBL/GenBank/DDBJ databases">
        <title>Draft Genome Sequence of the Strain BR 3267 (Bradyrhizobium yuanmingense) recommended as inoculant for cowpea in Brazil.</title>
        <authorList>
            <person name="Simoes-Araujo J.L."/>
            <person name="Zilli J.E."/>
        </authorList>
    </citation>
    <scope>NUCLEOTIDE SEQUENCE [LARGE SCALE GENOMIC DNA]</scope>
    <source>
        <strain evidence="13 15">BR3267</strain>
    </source>
</reference>
<dbReference type="RefSeq" id="WP_036040763.1">
    <property type="nucleotide sequence ID" value="NZ_JADYWB010000071.1"/>
</dbReference>
<comment type="caution">
    <text evidence="13">The sequence shown here is derived from an EMBL/GenBank/DDBJ whole genome shotgun (WGS) entry which is preliminary data.</text>
</comment>
<keyword evidence="7 12" id="KW-0997">Cell inner membrane</keyword>
<evidence type="ECO:0000256" key="7">
    <source>
        <dbReference type="ARBA" id="ARBA00022519"/>
    </source>
</evidence>
<evidence type="ECO:0000313" key="15">
    <source>
        <dbReference type="Proteomes" id="UP000051380"/>
    </source>
</evidence>
<evidence type="ECO:0000256" key="1">
    <source>
        <dbReference type="ARBA" id="ARBA00002442"/>
    </source>
</evidence>
<proteinExistence type="inferred from homology"/>
<dbReference type="GO" id="GO:0015886">
    <property type="term" value="P:heme transport"/>
    <property type="evidence" value="ECO:0007669"/>
    <property type="project" value="InterPro"/>
</dbReference>
<evidence type="ECO:0000256" key="5">
    <source>
        <dbReference type="ARBA" id="ARBA00022448"/>
    </source>
</evidence>
<comment type="subcellular location">
    <subcellularLocation>
        <location evidence="2 12">Cell inner membrane</location>
        <topology evidence="2 12">Single-pass membrane protein</topology>
    </subcellularLocation>
</comment>
<evidence type="ECO:0000256" key="4">
    <source>
        <dbReference type="ARBA" id="ARBA00016461"/>
    </source>
</evidence>
<keyword evidence="10 12" id="KW-1133">Transmembrane helix</keyword>
<keyword evidence="5 12" id="KW-0813">Transport</keyword>
<dbReference type="Proteomes" id="UP000051380">
    <property type="component" value="Unassembled WGS sequence"/>
</dbReference>
<dbReference type="STRING" id="108015.GA0061099_100280"/>
<evidence type="ECO:0000256" key="10">
    <source>
        <dbReference type="ARBA" id="ARBA00022989"/>
    </source>
</evidence>